<dbReference type="RefSeq" id="WP_183980193.1">
    <property type="nucleotide sequence ID" value="NZ_JACIBY010000025.1"/>
</dbReference>
<evidence type="ECO:0000313" key="1">
    <source>
        <dbReference type="EMBL" id="MBB3842087.1"/>
    </source>
</evidence>
<dbReference type="Proteomes" id="UP000541352">
    <property type="component" value="Unassembled WGS sequence"/>
</dbReference>
<keyword evidence="2" id="KW-1185">Reference proteome</keyword>
<reference evidence="1 2" key="1">
    <citation type="submission" date="2020-08" db="EMBL/GenBank/DDBJ databases">
        <title>Genomic Encyclopedia of Type Strains, Phase IV (KMG-IV): sequencing the most valuable type-strain genomes for metagenomic binning, comparative biology and taxonomic classification.</title>
        <authorList>
            <person name="Goeker M."/>
        </authorList>
    </citation>
    <scope>NUCLEOTIDE SEQUENCE [LARGE SCALE GENOMIC DNA]</scope>
    <source>
        <strain evidence="1 2">DSM 17976</strain>
    </source>
</reference>
<name>A0A7W6EU05_9BACT</name>
<gene>
    <name evidence="1" type="ORF">FHS57_006116</name>
</gene>
<dbReference type="EMBL" id="JACIBY010000025">
    <property type="protein sequence ID" value="MBB3842087.1"/>
    <property type="molecule type" value="Genomic_DNA"/>
</dbReference>
<organism evidence="1 2">
    <name type="scientific">Runella defluvii</name>
    <dbReference type="NCBI Taxonomy" id="370973"/>
    <lineage>
        <taxon>Bacteria</taxon>
        <taxon>Pseudomonadati</taxon>
        <taxon>Bacteroidota</taxon>
        <taxon>Cytophagia</taxon>
        <taxon>Cytophagales</taxon>
        <taxon>Spirosomataceae</taxon>
        <taxon>Runella</taxon>
    </lineage>
</organism>
<sequence>MSVLRKHILSRIVWVFMALHILNCSIDSPDAQPDYIPENLSYNDIESVAELVIEQIMGFDNVIPEQDEHDTEDGGSISIAKILFYCQPFSVFSLTTTEDVLPSAERPIHYRDTYASQFHPEIVPPPPKNRLG</sequence>
<evidence type="ECO:0000313" key="2">
    <source>
        <dbReference type="Proteomes" id="UP000541352"/>
    </source>
</evidence>
<comment type="caution">
    <text evidence="1">The sequence shown here is derived from an EMBL/GenBank/DDBJ whole genome shotgun (WGS) entry which is preliminary data.</text>
</comment>
<proteinExistence type="predicted"/>
<accession>A0A7W6EU05</accession>
<dbReference type="AlphaFoldDB" id="A0A7W6EU05"/>
<protein>
    <submittedName>
        <fullName evidence="1">Nicotinamidase-related amidase</fullName>
    </submittedName>
</protein>